<dbReference type="OrthoDB" id="9801546at2"/>
<evidence type="ECO:0000313" key="6">
    <source>
        <dbReference type="Proteomes" id="UP000070383"/>
    </source>
</evidence>
<keyword evidence="3" id="KW-0804">Transcription</keyword>
<dbReference type="EMBL" id="LRPM01000071">
    <property type="protein sequence ID" value="KWZ76671.1"/>
    <property type="molecule type" value="Genomic_DNA"/>
</dbReference>
<dbReference type="AlphaFoldDB" id="A0A133KAT6"/>
<dbReference type="SMART" id="SM00345">
    <property type="entry name" value="HTH_GNTR"/>
    <property type="match status" value="1"/>
</dbReference>
<keyword evidence="2" id="KW-0238">DNA-binding</keyword>
<dbReference type="Pfam" id="PF00392">
    <property type="entry name" value="GntR"/>
    <property type="match status" value="1"/>
</dbReference>
<dbReference type="InterPro" id="IPR036390">
    <property type="entry name" value="WH_DNA-bd_sf"/>
</dbReference>
<dbReference type="InterPro" id="IPR000524">
    <property type="entry name" value="Tscrpt_reg_HTH_GntR"/>
</dbReference>
<organism evidence="5 6">
    <name type="scientific">Anaerococcus tetradius</name>
    <dbReference type="NCBI Taxonomy" id="33036"/>
    <lineage>
        <taxon>Bacteria</taxon>
        <taxon>Bacillati</taxon>
        <taxon>Bacillota</taxon>
        <taxon>Tissierellia</taxon>
        <taxon>Tissierellales</taxon>
        <taxon>Peptoniphilaceae</taxon>
        <taxon>Anaerococcus</taxon>
    </lineage>
</organism>
<sequence>MFLEIDFGSDMPIYEQIRRAIIKALAKNELDFGQALPSVRQLAGDIGVNLHTVNKAYKMLEEDGIIVMDRRFGSRIVDKSYDITEAQKSKVKEELDFIVALAKVKNIEKTSLEKLIRNIWEGNDE</sequence>
<dbReference type="GO" id="GO:0003700">
    <property type="term" value="F:DNA-binding transcription factor activity"/>
    <property type="evidence" value="ECO:0007669"/>
    <property type="project" value="InterPro"/>
</dbReference>
<dbReference type="GO" id="GO:0003677">
    <property type="term" value="F:DNA binding"/>
    <property type="evidence" value="ECO:0007669"/>
    <property type="project" value="UniProtKB-KW"/>
</dbReference>
<dbReference type="PATRIC" id="fig|33036.3.peg.1607"/>
<evidence type="ECO:0000256" key="3">
    <source>
        <dbReference type="ARBA" id="ARBA00023163"/>
    </source>
</evidence>
<dbReference type="PANTHER" id="PTHR38445:SF12">
    <property type="entry name" value="GNTR-FAMILY TRANSCRIPTIONAL REGULATOR"/>
    <property type="match status" value="1"/>
</dbReference>
<dbReference type="Proteomes" id="UP000070383">
    <property type="component" value="Unassembled WGS sequence"/>
</dbReference>
<keyword evidence="1" id="KW-0805">Transcription regulation</keyword>
<evidence type="ECO:0000256" key="1">
    <source>
        <dbReference type="ARBA" id="ARBA00023015"/>
    </source>
</evidence>
<evidence type="ECO:0000259" key="4">
    <source>
        <dbReference type="PROSITE" id="PS50949"/>
    </source>
</evidence>
<dbReference type="SUPFAM" id="SSF46785">
    <property type="entry name" value="Winged helix' DNA-binding domain"/>
    <property type="match status" value="1"/>
</dbReference>
<evidence type="ECO:0000313" key="5">
    <source>
        <dbReference type="EMBL" id="KWZ76671.1"/>
    </source>
</evidence>
<reference evidence="6" key="1">
    <citation type="submission" date="2016-01" db="EMBL/GenBank/DDBJ databases">
        <authorList>
            <person name="Mitreva M."/>
            <person name="Pepin K.H."/>
            <person name="Mihindukulasuriya K.A."/>
            <person name="Fulton R."/>
            <person name="Fronick C."/>
            <person name="O'Laughlin M."/>
            <person name="Miner T."/>
            <person name="Herter B."/>
            <person name="Rosa B.A."/>
            <person name="Cordes M."/>
            <person name="Tomlinson C."/>
            <person name="Wollam A."/>
            <person name="Palsikar V.B."/>
            <person name="Mardis E.R."/>
            <person name="Wilson R.K."/>
        </authorList>
    </citation>
    <scope>NUCLEOTIDE SEQUENCE [LARGE SCALE GENOMIC DNA]</scope>
    <source>
        <strain evidence="6">MJR8151</strain>
    </source>
</reference>
<keyword evidence="6" id="KW-1185">Reference proteome</keyword>
<dbReference type="InterPro" id="IPR036388">
    <property type="entry name" value="WH-like_DNA-bd_sf"/>
</dbReference>
<dbReference type="PROSITE" id="PS50949">
    <property type="entry name" value="HTH_GNTR"/>
    <property type="match status" value="1"/>
</dbReference>
<accession>A0A133KAT6</accession>
<dbReference type="CDD" id="cd07377">
    <property type="entry name" value="WHTH_GntR"/>
    <property type="match status" value="1"/>
</dbReference>
<proteinExistence type="predicted"/>
<dbReference type="STRING" id="33036.HMPREF3200_01624"/>
<feature type="domain" description="HTH gntR-type" evidence="4">
    <location>
        <begin position="11"/>
        <end position="79"/>
    </location>
</feature>
<dbReference type="RefSeq" id="WP_004837388.1">
    <property type="nucleotide sequence ID" value="NZ_CAMPUE010000004.1"/>
</dbReference>
<dbReference type="PANTHER" id="PTHR38445">
    <property type="entry name" value="HTH-TYPE TRANSCRIPTIONAL REPRESSOR YTRA"/>
    <property type="match status" value="1"/>
</dbReference>
<comment type="caution">
    <text evidence="5">The sequence shown here is derived from an EMBL/GenBank/DDBJ whole genome shotgun (WGS) entry which is preliminary data.</text>
</comment>
<dbReference type="Gene3D" id="1.10.10.10">
    <property type="entry name" value="Winged helix-like DNA-binding domain superfamily/Winged helix DNA-binding domain"/>
    <property type="match status" value="1"/>
</dbReference>
<evidence type="ECO:0000256" key="2">
    <source>
        <dbReference type="ARBA" id="ARBA00023125"/>
    </source>
</evidence>
<gene>
    <name evidence="5" type="ORF">HMPREF3200_01624</name>
</gene>
<protein>
    <submittedName>
        <fullName evidence="5">Transcriptional regulator, GntR family</fullName>
    </submittedName>
</protein>
<name>A0A133KAT6_9FIRM</name>